<evidence type="ECO:0000256" key="1">
    <source>
        <dbReference type="SAM" id="Coils"/>
    </source>
</evidence>
<keyword evidence="1" id="KW-0175">Coiled coil</keyword>
<comment type="caution">
    <text evidence="3">The sequence shown here is derived from an EMBL/GenBank/DDBJ whole genome shotgun (WGS) entry which is preliminary data.</text>
</comment>
<organism evidence="3 4">
    <name type="scientific">Filobasidium floriforme</name>
    <dbReference type="NCBI Taxonomy" id="5210"/>
    <lineage>
        <taxon>Eukaryota</taxon>
        <taxon>Fungi</taxon>
        <taxon>Dikarya</taxon>
        <taxon>Basidiomycota</taxon>
        <taxon>Agaricomycotina</taxon>
        <taxon>Tremellomycetes</taxon>
        <taxon>Filobasidiales</taxon>
        <taxon>Filobasidiaceae</taxon>
        <taxon>Filobasidium</taxon>
    </lineage>
</organism>
<feature type="compositionally biased region" description="Polar residues" evidence="2">
    <location>
        <begin position="241"/>
        <end position="274"/>
    </location>
</feature>
<keyword evidence="4" id="KW-1185">Reference proteome</keyword>
<dbReference type="Proteomes" id="UP000812966">
    <property type="component" value="Unassembled WGS sequence"/>
</dbReference>
<reference evidence="3" key="1">
    <citation type="submission" date="2020-04" db="EMBL/GenBank/DDBJ databases">
        <title>Analysis of mating type loci in Filobasidium floriforme.</title>
        <authorList>
            <person name="Nowrousian M."/>
        </authorList>
    </citation>
    <scope>NUCLEOTIDE SEQUENCE</scope>
    <source>
        <strain evidence="3">CBS 6242</strain>
    </source>
</reference>
<evidence type="ECO:0000313" key="4">
    <source>
        <dbReference type="Proteomes" id="UP000812966"/>
    </source>
</evidence>
<proteinExistence type="predicted"/>
<feature type="coiled-coil region" evidence="1">
    <location>
        <begin position="451"/>
        <end position="506"/>
    </location>
</feature>
<feature type="compositionally biased region" description="Polar residues" evidence="2">
    <location>
        <begin position="836"/>
        <end position="851"/>
    </location>
</feature>
<feature type="compositionally biased region" description="Low complexity" evidence="2">
    <location>
        <begin position="111"/>
        <end position="125"/>
    </location>
</feature>
<protein>
    <submittedName>
        <fullName evidence="3">Uncharacterized protein</fullName>
    </submittedName>
</protein>
<sequence length="915" mass="97050">MPVSISMNNSMSGPASQWHCISPATRPLNLQVLEITSISLTIALSLAQPPPSRSSQHASTSTASTSGQAGSATKQRRPRHRIKNAHYESDDDLTAVEDNDTGGSEAQLVGQSSSSPSPYASSTQSGAFPARLAPLPNAKPSFKELLSKGVMVTVNGRPWNQIVAHVSDDEPATSGVDSNGLSSDSEALSSRVVDKMLEQMTRDRAVVGIFGLEPGKEYEIDLKVVANFAGEGEPLQAATANIVTPGVHSTPTGTRSRANSLRNRGTRSRSSSLLQPPALTDSPTQSDQARGLLRNHSRDRLNAPVIPTEGDKVDNGNASWGIAPSAEEIQASHLRHSIAMAQAEREDLAAQLKKSRRESQKVEAGLKSEVEALKRAMEKSTLPDQRSRQKSLALQEQVKQAFAAAEGAEQENQKITESSSTWEDDEAGQKSEFESVQSARNTAKEAKDEVLERDKKVVAELDAKLANLTARYDKHAAKRDKLAKENEQLRQKLQDIAGARREVEKRNDAVRQQRMMVEDYVGPANMGSIRGPSLADRPNSGAWDYENNWSTNRGLIGRMGPGSSSNLVALGQTAAVNAGGVGFAENYGPSRSRQGSIFNPRNLPPAAHARSATGPSPNSAAVALATQGIPRGATGGISHLGNPTGFFASQAEGSSTMASRVLRSPPVRDGGVPVSPMMANVTAAPFMPQSQMAVTATMSPAMSHQDHHTSLVPPQLQHRIYLPRGRNATSPGIASRLPVDEQGESPTALSAAAPAFPPLPSQNSSGSSSIPANKQNPLAGPSLASIVTRAIIPNYSPLLSQATQQHPSRQGSGERGVAGLASPPISRPTSWHPENADTQTWNGGGANTLSPATEEFPPLSPVQGSFPGRASPHPRLDTPTSQASWGRVAGSHVPSRRGSLRDNKETKDVAEEQIG</sequence>
<feature type="compositionally biased region" description="Acidic residues" evidence="2">
    <location>
        <begin position="89"/>
        <end position="100"/>
    </location>
</feature>
<accession>A0A8K0NSE2</accession>
<feature type="compositionally biased region" description="Low complexity" evidence="2">
    <location>
        <begin position="745"/>
        <end position="754"/>
    </location>
</feature>
<feature type="compositionally biased region" description="Polar residues" evidence="2">
    <location>
        <begin position="800"/>
        <end position="811"/>
    </location>
</feature>
<feature type="region of interest" description="Disordered" evidence="2">
    <location>
        <begin position="725"/>
        <end position="776"/>
    </location>
</feature>
<evidence type="ECO:0000313" key="3">
    <source>
        <dbReference type="EMBL" id="KAG7563146.1"/>
    </source>
</evidence>
<gene>
    <name evidence="3" type="ORF">FFLO_01454</name>
</gene>
<feature type="region of interest" description="Disordered" evidence="2">
    <location>
        <begin position="404"/>
        <end position="451"/>
    </location>
</feature>
<name>A0A8K0NSE2_9TREE</name>
<feature type="region of interest" description="Disordered" evidence="2">
    <location>
        <begin position="48"/>
        <end position="125"/>
    </location>
</feature>
<evidence type="ECO:0000256" key="2">
    <source>
        <dbReference type="SAM" id="MobiDB-lite"/>
    </source>
</evidence>
<feature type="region of interest" description="Disordered" evidence="2">
    <location>
        <begin position="241"/>
        <end position="316"/>
    </location>
</feature>
<feature type="compositionally biased region" description="Basic and acidic residues" evidence="2">
    <location>
        <begin position="899"/>
        <end position="915"/>
    </location>
</feature>
<dbReference type="EMBL" id="JABELV010000020">
    <property type="protein sequence ID" value="KAG7563146.1"/>
    <property type="molecule type" value="Genomic_DNA"/>
</dbReference>
<feature type="compositionally biased region" description="Low complexity" evidence="2">
    <location>
        <begin position="54"/>
        <end position="73"/>
    </location>
</feature>
<dbReference type="AlphaFoldDB" id="A0A8K0NSE2"/>
<feature type="compositionally biased region" description="Basic and acidic residues" evidence="2">
    <location>
        <begin position="442"/>
        <end position="451"/>
    </location>
</feature>
<feature type="compositionally biased region" description="Basic residues" evidence="2">
    <location>
        <begin position="74"/>
        <end position="84"/>
    </location>
</feature>
<feature type="region of interest" description="Disordered" evidence="2">
    <location>
        <begin position="597"/>
        <end position="619"/>
    </location>
</feature>
<feature type="compositionally biased region" description="Low complexity" evidence="2">
    <location>
        <begin position="761"/>
        <end position="771"/>
    </location>
</feature>
<feature type="region of interest" description="Disordered" evidence="2">
    <location>
        <begin position="800"/>
        <end position="915"/>
    </location>
</feature>